<dbReference type="AlphaFoldDB" id="A0A0M3DG04"/>
<keyword evidence="1" id="KW-0812">Transmembrane</keyword>
<feature type="transmembrane region" description="Helical" evidence="1">
    <location>
        <begin position="70"/>
        <end position="89"/>
    </location>
</feature>
<keyword evidence="3" id="KW-1185">Reference proteome</keyword>
<dbReference type="OrthoDB" id="1757346at2"/>
<dbReference type="Proteomes" id="UP000034407">
    <property type="component" value="Unassembled WGS sequence"/>
</dbReference>
<accession>A0A0M3DG04</accession>
<keyword evidence="1" id="KW-0472">Membrane</keyword>
<evidence type="ECO:0000313" key="3">
    <source>
        <dbReference type="Proteomes" id="UP000034407"/>
    </source>
</evidence>
<sequence length="210" mass="24170">MSIKRKILIVIMVILGIMAIVPENQVVSSISLVGFTTLILSMKLSDDILRRKLIKRIDKENIECIKVKENNKGVIVLMIVLLFNMYSTIKSRYAGFNHGNNYTITNLLSYTNSFELYEKVILLMISVISIFCIINIIQVILNPCIVSKDKVIFYDGTVFDIDKIEEIEYNNSVLRKNKKIIKVSKGFRDRKIIIDVENFDKVKQLLEAES</sequence>
<protein>
    <submittedName>
        <fullName evidence="2">Uncharacterized protein</fullName>
    </submittedName>
</protein>
<feature type="transmembrane region" description="Helical" evidence="1">
    <location>
        <begin position="29"/>
        <end position="49"/>
    </location>
</feature>
<dbReference type="RefSeq" id="WP_046823860.1">
    <property type="nucleotide sequence ID" value="NZ_LBBT01000284.1"/>
</dbReference>
<reference evidence="2 3" key="1">
    <citation type="submission" date="2015-04" db="EMBL/GenBank/DDBJ databases">
        <title>Microcin producing Clostridium sp. JC272T.</title>
        <authorList>
            <person name="Jyothsna T."/>
            <person name="Sasikala C."/>
            <person name="Ramana C."/>
        </authorList>
    </citation>
    <scope>NUCLEOTIDE SEQUENCE [LARGE SCALE GENOMIC DNA]</scope>
    <source>
        <strain evidence="2 3">JC272</strain>
    </source>
</reference>
<proteinExistence type="predicted"/>
<dbReference type="PATRIC" id="fig|1629550.3.peg.2330"/>
<evidence type="ECO:0000256" key="1">
    <source>
        <dbReference type="SAM" id="Phobius"/>
    </source>
</evidence>
<gene>
    <name evidence="2" type="ORF">VN21_14300</name>
</gene>
<evidence type="ECO:0000313" key="2">
    <source>
        <dbReference type="EMBL" id="KKY00404.1"/>
    </source>
</evidence>
<organism evidence="2 3">
    <name type="scientific">Paraclostridium benzoelyticum</name>
    <dbReference type="NCBI Taxonomy" id="1629550"/>
    <lineage>
        <taxon>Bacteria</taxon>
        <taxon>Bacillati</taxon>
        <taxon>Bacillota</taxon>
        <taxon>Clostridia</taxon>
        <taxon>Peptostreptococcales</taxon>
        <taxon>Peptostreptococcaceae</taxon>
        <taxon>Paraclostridium</taxon>
    </lineage>
</organism>
<keyword evidence="1" id="KW-1133">Transmembrane helix</keyword>
<comment type="caution">
    <text evidence="2">The sequence shown here is derived from an EMBL/GenBank/DDBJ whole genome shotgun (WGS) entry which is preliminary data.</text>
</comment>
<name>A0A0M3DG04_9FIRM</name>
<feature type="transmembrane region" description="Helical" evidence="1">
    <location>
        <begin position="120"/>
        <end position="141"/>
    </location>
</feature>
<dbReference type="EMBL" id="LBBT01000284">
    <property type="protein sequence ID" value="KKY00404.1"/>
    <property type="molecule type" value="Genomic_DNA"/>
</dbReference>